<evidence type="ECO:0000313" key="3">
    <source>
        <dbReference type="Proteomes" id="UP000092154"/>
    </source>
</evidence>
<dbReference type="AlphaFoldDB" id="A0A1B7MH96"/>
<proteinExistence type="predicted"/>
<reference evidence="2 3" key="1">
    <citation type="submission" date="2016-06" db="EMBL/GenBank/DDBJ databases">
        <title>Comparative genomics of the ectomycorrhizal sister species Rhizopogon vinicolor and Rhizopogon vesiculosus (Basidiomycota: Boletales) reveals a divergence of the mating type B locus.</title>
        <authorList>
            <consortium name="DOE Joint Genome Institute"/>
            <person name="Mujic A.B."/>
            <person name="Kuo A."/>
            <person name="Tritt A."/>
            <person name="Lipzen A."/>
            <person name="Chen C."/>
            <person name="Johnson J."/>
            <person name="Sharma A."/>
            <person name="Barry K."/>
            <person name="Grigoriev I.V."/>
            <person name="Spatafora J.W."/>
        </authorList>
    </citation>
    <scope>NUCLEOTIDE SEQUENCE [LARGE SCALE GENOMIC DNA]</scope>
    <source>
        <strain evidence="2 3">AM-OR11-026</strain>
    </source>
</reference>
<sequence>MHPTSQQYRPQASSFIVTLLAFFSVAFLLALIDRDLLWTCHWFLQYPNLWQSSVTGVALGSLSPSKTSRWLFNAQISSLSFAVTRDAGTGLSAWKDKIFKLTTNSRKTAVDRTRIDMDSHVHINPRIEAAKRPRSEKVEYELRAEEYVWGRRSVKCQAKVQGTLVNEDFVS</sequence>
<dbReference type="InParanoid" id="A0A1B7MH96"/>
<dbReference type="Proteomes" id="UP000092154">
    <property type="component" value="Unassembled WGS sequence"/>
</dbReference>
<keyword evidence="1" id="KW-0472">Membrane</keyword>
<gene>
    <name evidence="2" type="ORF">K503DRAFT_787510</name>
</gene>
<feature type="transmembrane region" description="Helical" evidence="1">
    <location>
        <begin position="12"/>
        <end position="32"/>
    </location>
</feature>
<keyword evidence="3" id="KW-1185">Reference proteome</keyword>
<evidence type="ECO:0000256" key="1">
    <source>
        <dbReference type="SAM" id="Phobius"/>
    </source>
</evidence>
<keyword evidence="1" id="KW-0812">Transmembrane</keyword>
<keyword evidence="1" id="KW-1133">Transmembrane helix</keyword>
<accession>A0A1B7MH96</accession>
<protein>
    <submittedName>
        <fullName evidence="2">Uncharacterized protein</fullName>
    </submittedName>
</protein>
<organism evidence="2 3">
    <name type="scientific">Rhizopogon vinicolor AM-OR11-026</name>
    <dbReference type="NCBI Taxonomy" id="1314800"/>
    <lineage>
        <taxon>Eukaryota</taxon>
        <taxon>Fungi</taxon>
        <taxon>Dikarya</taxon>
        <taxon>Basidiomycota</taxon>
        <taxon>Agaricomycotina</taxon>
        <taxon>Agaricomycetes</taxon>
        <taxon>Agaricomycetidae</taxon>
        <taxon>Boletales</taxon>
        <taxon>Suillineae</taxon>
        <taxon>Rhizopogonaceae</taxon>
        <taxon>Rhizopogon</taxon>
    </lineage>
</organism>
<evidence type="ECO:0000313" key="2">
    <source>
        <dbReference type="EMBL" id="OAX31967.1"/>
    </source>
</evidence>
<dbReference type="EMBL" id="KV449170">
    <property type="protein sequence ID" value="OAX31967.1"/>
    <property type="molecule type" value="Genomic_DNA"/>
</dbReference>
<name>A0A1B7MH96_9AGAM</name>